<organism evidence="1 2">
    <name type="scientific">Zobellia amurskyensis</name>
    <dbReference type="NCBI Taxonomy" id="248905"/>
    <lineage>
        <taxon>Bacteria</taxon>
        <taxon>Pseudomonadati</taxon>
        <taxon>Bacteroidota</taxon>
        <taxon>Flavobacteriia</taxon>
        <taxon>Flavobacteriales</taxon>
        <taxon>Flavobacteriaceae</taxon>
        <taxon>Zobellia</taxon>
    </lineage>
</organism>
<reference evidence="1 2" key="1">
    <citation type="journal article" date="2019" name="Mar. Drugs">
        <title>Comparative Genomics and CAZyme Genome Repertoires of Marine Zobellia amurskyensis KMM 3526(T) and Zobellia laminariae KMM 3676(T).</title>
        <authorList>
            <person name="Chernysheva N."/>
            <person name="Bystritskaya E."/>
            <person name="Stenkova A."/>
            <person name="Golovkin I."/>
            <person name="Nedashkovskaya O."/>
            <person name="Isaeva M."/>
        </authorList>
    </citation>
    <scope>NUCLEOTIDE SEQUENCE [LARGE SCALE GENOMIC DNA]</scope>
    <source>
        <strain evidence="1 2">KMM 3526</strain>
    </source>
</reference>
<sequence length="77" mass="8897">MTTYIAHFTAKHKVIPTEQNSIFIWQQESGEVDITLLEDKIKRESSVHFYGLATDTYTEVKQDDIKIVVFKTMPFSG</sequence>
<dbReference type="EMBL" id="RCNR01000040">
    <property type="protein sequence ID" value="MUH37429.1"/>
    <property type="molecule type" value="Genomic_DNA"/>
</dbReference>
<proteinExistence type="predicted"/>
<dbReference type="RefSeq" id="WP_038236682.1">
    <property type="nucleotide sequence ID" value="NZ_RCNR01000040.1"/>
</dbReference>
<dbReference type="OrthoDB" id="1448172at2"/>
<dbReference type="AlphaFoldDB" id="A0A7X3D2N7"/>
<dbReference type="Proteomes" id="UP000540519">
    <property type="component" value="Unassembled WGS sequence"/>
</dbReference>
<evidence type="ECO:0000313" key="1">
    <source>
        <dbReference type="EMBL" id="MUH37429.1"/>
    </source>
</evidence>
<comment type="caution">
    <text evidence="1">The sequence shown here is derived from an EMBL/GenBank/DDBJ whole genome shotgun (WGS) entry which is preliminary data.</text>
</comment>
<accession>A0A7X3D2N7</accession>
<keyword evidence="2" id="KW-1185">Reference proteome</keyword>
<gene>
    <name evidence="1" type="ORF">D9O36_16370</name>
</gene>
<name>A0A7X3D2N7_9FLAO</name>
<protein>
    <submittedName>
        <fullName evidence="1">GTP-binding protein LepA</fullName>
    </submittedName>
</protein>
<evidence type="ECO:0000313" key="2">
    <source>
        <dbReference type="Proteomes" id="UP000540519"/>
    </source>
</evidence>